<name>A0A069D3M4_WEIOS</name>
<sequence length="1029" mass="100527">MVANGGEVTALIGADTSGYEAGMNRVSSASSSAFGNVSSLASNIGKGMVVAGAATTAMGVTALKSFGTFEQSLNSAAVIAGGTSKDIQGLSDVATEMGATLPLNANEAAEAMVSMARDGASIATIKEEFPAIAQAATAAGSDLQQTASVVQQAMNLWGDSIGSSAQAAAVLTTTANVSNASVEEMQQVLADVGSSATSVGYSMQDVSTAVGLLTNKGIPAAQAAQNLNFAITKMIKPSASAQAMMDKLGVSYYDAQGKMKPINQVAGELSSSMSGLSDEQKQNALSVMFGQAGYKVMNDLMQSVSDTTGSTTTSWEGMSKAINDASSSSDAANKVLSDQASEMQKNMGAKIEQVGGNWDSLTKKALASKGGISGAILDMTNDTLSWAAKSKSPFAELTRGFIGLSPVIGPATMAVGGFLTSAGKIVGVLKGVGGLFASIGKSVVSLVTKAFSLAGSNAAVAASSAPAAAGEKAVGAAAKTSAKDMMMMGLAVLEIGAGIGLATAGMALLVLSITQLAKQGPMGVATLMAVTGAITLLVGVFAIAGPALTAGAIGMVAFGIAAAAVGAAVLMVGAGIALASAGISLLATQLPVISQYGITAAAGILALGGALGVFAAGSLAAGVGLAALTVGLLAATIGLTAGAVGMLALGVATGVFSAALLLAGTSIMIAAAGITLLSAALPLVAAGASAAGASMLLLVSGLTAVTALAIATTASLAALVVASAAVTIAIAASAVALGAFVIALGLTSAGIIILMAGLAGIKGSLSSISSSASSTAASLTAMVTSINVVKTGLDGMVASAKSTVSSFLSTFGNAVGQARANGNNLGTAVSNGVSSGLNNSTGQAKSAMNAMMNAIKDSGNNGVSAMRNIGNMIGQGLAVGMRSALGEVTSAANALVAQAEKAAQAKAKIHSPSRLMRDEVGYYIGAGMAVGMDGTAGMIAKSSSGLIEAAQQSVSDVRANGNITADASIGGVNGFNLANEVDPDVQNAPNSMINLTIEQNWDGNSVRYAIKSQDSRDEARLNIVNSGRS</sequence>
<evidence type="ECO:0000256" key="1">
    <source>
        <dbReference type="ARBA" id="ARBA00022612"/>
    </source>
</evidence>
<gene>
    <name evidence="4" type="ORF">WOSG25_230040</name>
</gene>
<dbReference type="eggNOG" id="COG5283">
    <property type="taxonomic scope" value="Bacteria"/>
</dbReference>
<dbReference type="InterPro" id="IPR010090">
    <property type="entry name" value="Phage_tape_meas"/>
</dbReference>
<dbReference type="OrthoDB" id="28713at2"/>
<reference evidence="5" key="1">
    <citation type="journal article" date="2014" name="Genome Announc.">
        <title>Draft genome sequence of Weissella oryzae SG25T, isolated from fermented rice grains.</title>
        <authorList>
            <person name="Tanizawa Y."/>
            <person name="Fujisawa T."/>
            <person name="Mochizuki T."/>
            <person name="Kaminuma E."/>
            <person name="Suzuki Y."/>
            <person name="Nakamura Y."/>
            <person name="Tohno M."/>
        </authorList>
    </citation>
    <scope>NUCLEOTIDE SEQUENCE [LARGE SCALE GENOMIC DNA]</scope>
    <source>
        <strain evidence="5">DSM 25784 / JCM 18191 / LMG 30913 / SG25</strain>
    </source>
</reference>
<keyword evidence="1" id="KW-1188">Viral release from host cell</keyword>
<evidence type="ECO:0000256" key="2">
    <source>
        <dbReference type="SAM" id="Phobius"/>
    </source>
</evidence>
<proteinExistence type="predicted"/>
<dbReference type="EMBL" id="DF820506">
    <property type="protein sequence ID" value="GAK31996.1"/>
    <property type="molecule type" value="Genomic_DNA"/>
</dbReference>
<feature type="transmembrane region" description="Helical" evidence="2">
    <location>
        <begin position="485"/>
        <end position="511"/>
    </location>
</feature>
<dbReference type="Proteomes" id="UP000030643">
    <property type="component" value="Unassembled WGS sequence"/>
</dbReference>
<protein>
    <submittedName>
        <fullName evidence="4">Minor tail protein GP26-like protein</fullName>
    </submittedName>
</protein>
<feature type="transmembrane region" description="Helical" evidence="2">
    <location>
        <begin position="716"/>
        <end position="734"/>
    </location>
</feature>
<feature type="domain" description="Phage tail tape measure protein" evidence="3">
    <location>
        <begin position="92"/>
        <end position="290"/>
    </location>
</feature>
<evidence type="ECO:0000259" key="3">
    <source>
        <dbReference type="Pfam" id="PF10145"/>
    </source>
</evidence>
<keyword evidence="5" id="KW-1185">Reference proteome</keyword>
<feature type="transmembrane region" description="Helical" evidence="2">
    <location>
        <begin position="523"/>
        <end position="544"/>
    </location>
</feature>
<dbReference type="PANTHER" id="PTHR37813">
    <property type="entry name" value="FELS-2 PROPHAGE PROTEIN"/>
    <property type="match status" value="1"/>
</dbReference>
<evidence type="ECO:0000313" key="5">
    <source>
        <dbReference type="Proteomes" id="UP000030643"/>
    </source>
</evidence>
<feature type="transmembrane region" description="Helical" evidence="2">
    <location>
        <begin position="656"/>
        <end position="677"/>
    </location>
</feature>
<organism evidence="4 5">
    <name type="scientific">Weissella oryzae (strain DSM 25784 / JCM 18191 / LMG 30913 / SG25)</name>
    <dbReference type="NCBI Taxonomy" id="1329250"/>
    <lineage>
        <taxon>Bacteria</taxon>
        <taxon>Bacillati</taxon>
        <taxon>Bacillota</taxon>
        <taxon>Bacilli</taxon>
        <taxon>Lactobacillales</taxon>
        <taxon>Lactobacillaceae</taxon>
        <taxon>Weissella</taxon>
    </lineage>
</organism>
<dbReference type="NCBIfam" id="TIGR01760">
    <property type="entry name" value="tape_meas_TP901"/>
    <property type="match status" value="1"/>
</dbReference>
<feature type="transmembrane region" description="Helical" evidence="2">
    <location>
        <begin position="598"/>
        <end position="619"/>
    </location>
</feature>
<keyword evidence="2" id="KW-0812">Transmembrane</keyword>
<dbReference type="eggNOG" id="COG5412">
    <property type="taxonomic scope" value="Bacteria"/>
</dbReference>
<feature type="transmembrane region" description="Helical" evidence="2">
    <location>
        <begin position="683"/>
        <end position="709"/>
    </location>
</feature>
<accession>A0A069D3M4</accession>
<dbReference type="PANTHER" id="PTHR37813:SF1">
    <property type="entry name" value="FELS-2 PROPHAGE PROTEIN"/>
    <property type="match status" value="1"/>
</dbReference>
<dbReference type="RefSeq" id="WP_052348630.1">
    <property type="nucleotide sequence ID" value="NZ_DF820506.1"/>
</dbReference>
<dbReference type="STRING" id="1329250.WOSG25_230040"/>
<dbReference type="AlphaFoldDB" id="A0A069D3M4"/>
<keyword evidence="2" id="KW-0472">Membrane</keyword>
<feature type="transmembrane region" description="Helical" evidence="2">
    <location>
        <begin position="556"/>
        <end position="586"/>
    </location>
</feature>
<keyword evidence="2" id="KW-1133">Transmembrane helix</keyword>
<feature type="transmembrane region" description="Helical" evidence="2">
    <location>
        <begin position="625"/>
        <end position="649"/>
    </location>
</feature>
<evidence type="ECO:0000313" key="4">
    <source>
        <dbReference type="EMBL" id="GAK31996.1"/>
    </source>
</evidence>
<feature type="transmembrane region" description="Helical" evidence="2">
    <location>
        <begin position="740"/>
        <end position="761"/>
    </location>
</feature>
<dbReference type="Pfam" id="PF10145">
    <property type="entry name" value="PhageMin_Tail"/>
    <property type="match status" value="1"/>
</dbReference>